<dbReference type="Gene3D" id="2.60.40.10">
    <property type="entry name" value="Immunoglobulins"/>
    <property type="match status" value="1"/>
</dbReference>
<evidence type="ECO:0000313" key="4">
    <source>
        <dbReference type="Proteomes" id="UP000324575"/>
    </source>
</evidence>
<keyword evidence="1" id="KW-0677">Repeat</keyword>
<proteinExistence type="predicted"/>
<dbReference type="InterPro" id="IPR014756">
    <property type="entry name" value="Ig_E-set"/>
</dbReference>
<gene>
    <name evidence="3" type="ORF">EZS26_002678</name>
</gene>
<dbReference type="InterPro" id="IPR013783">
    <property type="entry name" value="Ig-like_fold"/>
</dbReference>
<sequence>MQKVRDLSIMMCFAIAFCYSCEEKGNSGKFGDPYDSSKPVVLGSFEPDSGGMATKLFITGSNFGNDPTAVKVYYNDKQASVVGTDGNHLYVITPRQPGESCTISVVVGKDSVTFKDKQFKYRTMTTVKTVTGTKGTTTFKEGTLATATFGNPYGICIDAEGNIFVSNWNGGANFVLINEEQDIVRALSTATERLGVPTPDKDGKVISVPTDPGDGFYSFDPDVQWEVKKRLILHPSAEAQAAGAMDFTINWKTCMTVSPFDGYIYTASFSGPLIKMDPVTRMGQRVGNEIISTGSMQNIAADPFRPNILYISFQTRHAIYTYDLLTNKHELYAGIPGLAGYKDGSRLEAQFNAPYQMVVDRDSSLVIADYDNQCIRKISRDGIVSTLIGKGGVRGYQDGNAEDALFDRPNGVAVDKDYNIYIADYYNNCVRKLAIE</sequence>
<dbReference type="Gene3D" id="2.120.10.30">
    <property type="entry name" value="TolB, C-terminal domain"/>
    <property type="match status" value="1"/>
</dbReference>
<evidence type="ECO:0000313" key="3">
    <source>
        <dbReference type="EMBL" id="KAA6301157.1"/>
    </source>
</evidence>
<dbReference type="Pfam" id="PF01436">
    <property type="entry name" value="NHL"/>
    <property type="match status" value="1"/>
</dbReference>
<feature type="domain" description="IPT/TIG" evidence="2">
    <location>
        <begin position="44"/>
        <end position="121"/>
    </location>
</feature>
<dbReference type="Proteomes" id="UP000324575">
    <property type="component" value="Unassembled WGS sequence"/>
</dbReference>
<dbReference type="Pfam" id="PF01833">
    <property type="entry name" value="TIG"/>
    <property type="match status" value="1"/>
</dbReference>
<reference evidence="3 4" key="1">
    <citation type="submission" date="2019-03" db="EMBL/GenBank/DDBJ databases">
        <title>Single cell metagenomics reveals metabolic interactions within the superorganism composed of flagellate Streblomastix strix and complex community of Bacteroidetes bacteria on its surface.</title>
        <authorList>
            <person name="Treitli S.C."/>
            <person name="Kolisko M."/>
            <person name="Husnik F."/>
            <person name="Keeling P."/>
            <person name="Hampl V."/>
        </authorList>
    </citation>
    <scope>NUCLEOTIDE SEQUENCE [LARGE SCALE GENOMIC DNA]</scope>
    <source>
        <strain evidence="3">St1</strain>
    </source>
</reference>
<dbReference type="InterPro" id="IPR001258">
    <property type="entry name" value="NHL_repeat"/>
</dbReference>
<name>A0A5M8NX99_9BACT</name>
<dbReference type="PANTHER" id="PTHR13833:SF71">
    <property type="entry name" value="NHL DOMAIN-CONTAINING PROTEIN"/>
    <property type="match status" value="1"/>
</dbReference>
<dbReference type="CDD" id="cd00102">
    <property type="entry name" value="IPT"/>
    <property type="match status" value="1"/>
</dbReference>
<dbReference type="SUPFAM" id="SSF81296">
    <property type="entry name" value="E set domains"/>
    <property type="match status" value="1"/>
</dbReference>
<evidence type="ECO:0000259" key="2">
    <source>
        <dbReference type="Pfam" id="PF01833"/>
    </source>
</evidence>
<dbReference type="InterPro" id="IPR002909">
    <property type="entry name" value="IPT_dom"/>
</dbReference>
<dbReference type="EMBL" id="SNRX01000025">
    <property type="protein sequence ID" value="KAA6301157.1"/>
    <property type="molecule type" value="Genomic_DNA"/>
</dbReference>
<dbReference type="AlphaFoldDB" id="A0A5M8NX99"/>
<dbReference type="SUPFAM" id="SSF101898">
    <property type="entry name" value="NHL repeat"/>
    <property type="match status" value="1"/>
</dbReference>
<organism evidence="3 4">
    <name type="scientific">Candidatus Ordinivivax streblomastigis</name>
    <dbReference type="NCBI Taxonomy" id="2540710"/>
    <lineage>
        <taxon>Bacteria</taxon>
        <taxon>Pseudomonadati</taxon>
        <taxon>Bacteroidota</taxon>
        <taxon>Bacteroidia</taxon>
        <taxon>Bacteroidales</taxon>
        <taxon>Candidatus Ordinivivax</taxon>
    </lineage>
</organism>
<comment type="caution">
    <text evidence="3">The sequence shown here is derived from an EMBL/GenBank/DDBJ whole genome shotgun (WGS) entry which is preliminary data.</text>
</comment>
<evidence type="ECO:0000256" key="1">
    <source>
        <dbReference type="ARBA" id="ARBA00022737"/>
    </source>
</evidence>
<protein>
    <recommendedName>
        <fullName evidence="2">IPT/TIG domain-containing protein</fullName>
    </recommendedName>
</protein>
<dbReference type="InterPro" id="IPR011042">
    <property type="entry name" value="6-blade_b-propeller_TolB-like"/>
</dbReference>
<accession>A0A5M8NX99</accession>
<dbReference type="PANTHER" id="PTHR13833">
    <property type="match status" value="1"/>
</dbReference>